<protein>
    <submittedName>
        <fullName evidence="2">Putative membrane protein DUF2306</fullName>
    </submittedName>
</protein>
<evidence type="ECO:0000256" key="1">
    <source>
        <dbReference type="SAM" id="Phobius"/>
    </source>
</evidence>
<feature type="transmembrane region" description="Helical" evidence="1">
    <location>
        <begin position="127"/>
        <end position="145"/>
    </location>
</feature>
<keyword evidence="1" id="KW-0812">Transmembrane</keyword>
<dbReference type="EMBL" id="SNYC01000003">
    <property type="protein sequence ID" value="TDQ11417.1"/>
    <property type="molecule type" value="Genomic_DNA"/>
</dbReference>
<name>A0A4R6SZB8_9SPHI</name>
<gene>
    <name evidence="2" type="ORF">ATK78_0539</name>
</gene>
<organism evidence="2 3">
    <name type="scientific">Pedobacter metabolipauper</name>
    <dbReference type="NCBI Taxonomy" id="425513"/>
    <lineage>
        <taxon>Bacteria</taxon>
        <taxon>Pseudomonadati</taxon>
        <taxon>Bacteroidota</taxon>
        <taxon>Sphingobacteriia</taxon>
        <taxon>Sphingobacteriales</taxon>
        <taxon>Sphingobacteriaceae</taxon>
        <taxon>Pedobacter</taxon>
    </lineage>
</organism>
<comment type="caution">
    <text evidence="2">The sequence shown here is derived from an EMBL/GenBank/DDBJ whole genome shotgun (WGS) entry which is preliminary data.</text>
</comment>
<keyword evidence="3" id="KW-1185">Reference proteome</keyword>
<evidence type="ECO:0000313" key="2">
    <source>
        <dbReference type="EMBL" id="TDQ11417.1"/>
    </source>
</evidence>
<dbReference type="Proteomes" id="UP000295620">
    <property type="component" value="Unassembled WGS sequence"/>
</dbReference>
<reference evidence="2 3" key="1">
    <citation type="submission" date="2019-03" db="EMBL/GenBank/DDBJ databases">
        <title>Genomic Encyclopedia of Archaeal and Bacterial Type Strains, Phase II (KMG-II): from individual species to whole genera.</title>
        <authorList>
            <person name="Goeker M."/>
        </authorList>
    </citation>
    <scope>NUCLEOTIDE SEQUENCE [LARGE SCALE GENOMIC DNA]</scope>
    <source>
        <strain evidence="2 3">DSM 19035</strain>
    </source>
</reference>
<dbReference type="InterPro" id="IPR018750">
    <property type="entry name" value="DUF2306_membrane"/>
</dbReference>
<keyword evidence="1" id="KW-1133">Transmembrane helix</keyword>
<proteinExistence type="predicted"/>
<feature type="transmembrane region" description="Helical" evidence="1">
    <location>
        <begin position="199"/>
        <end position="218"/>
    </location>
</feature>
<feature type="transmembrane region" description="Helical" evidence="1">
    <location>
        <begin position="21"/>
        <end position="41"/>
    </location>
</feature>
<feature type="transmembrane region" description="Helical" evidence="1">
    <location>
        <begin position="103"/>
        <end position="121"/>
    </location>
</feature>
<keyword evidence="1" id="KW-0472">Membrane</keyword>
<sequence length="230" mass="26880">MKKMQKNIMTFSAGVKKTSHWLWYIALLYFSYLMLLITLQYVPINADVAFLRVKTDVTGLWYYNVAFFTHVYSSMFVLLAGIIQFSSFIRTRFIPLHRWSGRVYVAVIICISGPSGLIMGFYGNGGWIGQLAFCLLAMLWIWFTWKGFFAILSGDLILHKAWMYRSYALTLSAISLRLWKFVLVYLFEPKPMDLYQLVAWLGWTGNLVIAEVFIYFTIGRLYRKRKSIVI</sequence>
<feature type="transmembrane region" description="Helical" evidence="1">
    <location>
        <begin position="166"/>
        <end position="187"/>
    </location>
</feature>
<dbReference type="Pfam" id="PF10067">
    <property type="entry name" value="DUF2306"/>
    <property type="match status" value="1"/>
</dbReference>
<dbReference type="AlphaFoldDB" id="A0A4R6SZB8"/>
<feature type="transmembrane region" description="Helical" evidence="1">
    <location>
        <begin position="61"/>
        <end position="83"/>
    </location>
</feature>
<accession>A0A4R6SZB8</accession>
<evidence type="ECO:0000313" key="3">
    <source>
        <dbReference type="Proteomes" id="UP000295620"/>
    </source>
</evidence>